<dbReference type="PANTHER" id="PTHR10340:SF57">
    <property type="entry name" value="METALLOPHOS DOMAIN-CONTAINING PROTEIN"/>
    <property type="match status" value="1"/>
</dbReference>
<dbReference type="InterPro" id="IPR029052">
    <property type="entry name" value="Metallo-depent_PP-like"/>
</dbReference>
<evidence type="ECO:0000256" key="1">
    <source>
        <dbReference type="ARBA" id="ARBA00022801"/>
    </source>
</evidence>
<gene>
    <name evidence="4" type="ORF">FEHR0123_LOCUS7143</name>
</gene>
<protein>
    <recommendedName>
        <fullName evidence="3">Sphingomyelin phosphodiesterase C-terminal domain-containing protein</fullName>
    </recommendedName>
</protein>
<dbReference type="GO" id="GO:0016787">
    <property type="term" value="F:hydrolase activity"/>
    <property type="evidence" value="ECO:0007669"/>
    <property type="project" value="UniProtKB-KW"/>
</dbReference>
<feature type="domain" description="Sphingomyelin phosphodiesterase C-terminal" evidence="3">
    <location>
        <begin position="115"/>
        <end position="187"/>
    </location>
</feature>
<dbReference type="PANTHER" id="PTHR10340">
    <property type="entry name" value="SPHINGOMYELIN PHOSPHODIESTERASE"/>
    <property type="match status" value="1"/>
</dbReference>
<dbReference type="Gene3D" id="3.60.21.10">
    <property type="match status" value="1"/>
</dbReference>
<organism evidence="4">
    <name type="scientific">Favella ehrenbergii</name>
    <dbReference type="NCBI Taxonomy" id="182087"/>
    <lineage>
        <taxon>Eukaryota</taxon>
        <taxon>Sar</taxon>
        <taxon>Alveolata</taxon>
        <taxon>Ciliophora</taxon>
        <taxon>Intramacronucleata</taxon>
        <taxon>Spirotrichea</taxon>
        <taxon>Choreotrichia</taxon>
        <taxon>Tintinnida</taxon>
        <taxon>Xystonellidae</taxon>
        <taxon>Favella</taxon>
    </lineage>
</organism>
<evidence type="ECO:0000259" key="3">
    <source>
        <dbReference type="Pfam" id="PF19272"/>
    </source>
</evidence>
<name>A0A7S3I2Q7_9SPIT</name>
<dbReference type="Pfam" id="PF19272">
    <property type="entry name" value="ASMase_C"/>
    <property type="match status" value="1"/>
</dbReference>
<dbReference type="SUPFAM" id="SSF56300">
    <property type="entry name" value="Metallo-dependent phosphatases"/>
    <property type="match status" value="1"/>
</dbReference>
<proteinExistence type="predicted"/>
<sequence length="271" mass="30999">MKLPAGTRIIAYNTNSCDSLNFHIWGEREDPGHQFAWLEQQLMEVEAAGGLAIMIGHYTPTDCQHQFGTRYRALIERFQNVVRFGMTGHTHTEDFRVHNSMTNPEKPVFVTEVASSVTTFSGNNPSFKVIEFDKETMLPINMTTYYADIVEANKNNKPDWKIAHDYVNTYGMEDMSPSSFKDLSLRIFSDPAVREEFSFNRRARNESVDTDWSALYLYCLTATSEMHEKHHCEKTGEMSAYGSDFKMLSSKVAQATVDRIIGDWIDVSQNN</sequence>
<keyword evidence="2" id="KW-0325">Glycoprotein</keyword>
<evidence type="ECO:0000313" key="4">
    <source>
        <dbReference type="EMBL" id="CAE0312222.1"/>
    </source>
</evidence>
<dbReference type="EMBL" id="HBIE01023485">
    <property type="protein sequence ID" value="CAE0312222.1"/>
    <property type="molecule type" value="Transcribed_RNA"/>
</dbReference>
<reference evidence="4" key="1">
    <citation type="submission" date="2021-01" db="EMBL/GenBank/DDBJ databases">
        <authorList>
            <person name="Corre E."/>
            <person name="Pelletier E."/>
            <person name="Niang G."/>
            <person name="Scheremetjew M."/>
            <person name="Finn R."/>
            <person name="Kale V."/>
            <person name="Holt S."/>
            <person name="Cochrane G."/>
            <person name="Meng A."/>
            <person name="Brown T."/>
            <person name="Cohen L."/>
        </authorList>
    </citation>
    <scope>NUCLEOTIDE SEQUENCE</scope>
    <source>
        <strain evidence="4">Fehren 1</strain>
    </source>
</reference>
<keyword evidence="1" id="KW-0378">Hydrolase</keyword>
<dbReference type="InterPro" id="IPR045473">
    <property type="entry name" value="ASM_C"/>
</dbReference>
<accession>A0A7S3I2Q7</accession>
<dbReference type="AlphaFoldDB" id="A0A7S3I2Q7"/>
<evidence type="ECO:0000256" key="2">
    <source>
        <dbReference type="ARBA" id="ARBA00023180"/>
    </source>
</evidence>